<feature type="chain" id="PRO_5012085552" description="sn-glycerol-3-phosphate-binding periplasmic protein UgpB" evidence="7">
    <location>
        <begin position="35"/>
        <end position="443"/>
    </location>
</feature>
<evidence type="ECO:0000256" key="6">
    <source>
        <dbReference type="ARBA" id="ARBA00022729"/>
    </source>
</evidence>
<name>A0A261W1A0_9BORD</name>
<dbReference type="InterPro" id="IPR050490">
    <property type="entry name" value="Bact_solute-bd_prot1"/>
</dbReference>
<comment type="subunit">
    <text evidence="3">The complex is composed of two ATP-binding proteins (UgpC), two transmembrane proteins (UgpA and UgpE) and a solute-binding protein (UgpB).</text>
</comment>
<comment type="subcellular location">
    <subcellularLocation>
        <location evidence="1">Periplasm</location>
    </subcellularLocation>
</comment>
<evidence type="ECO:0000256" key="2">
    <source>
        <dbReference type="ARBA" id="ARBA00008520"/>
    </source>
</evidence>
<dbReference type="InterPro" id="IPR006059">
    <property type="entry name" value="SBP"/>
</dbReference>
<evidence type="ECO:0000313" key="8">
    <source>
        <dbReference type="EMBL" id="OZI79797.1"/>
    </source>
</evidence>
<comment type="similarity">
    <text evidence="2">Belongs to the bacterial solute-binding protein 1 family.</text>
</comment>
<evidence type="ECO:0000256" key="4">
    <source>
        <dbReference type="ARBA" id="ARBA00017470"/>
    </source>
</evidence>
<dbReference type="PANTHER" id="PTHR43649">
    <property type="entry name" value="ARABINOSE-BINDING PROTEIN-RELATED"/>
    <property type="match status" value="1"/>
</dbReference>
<sequence length="443" mass="48935">MKTLQLAGLTRALSASRRTWIFGAAMAVAGAAHGAPVEIQVWHTLSGPNKAEFEKLTKKYNKEQKDVVVELRDFDSTQKLRDEAAVAIKQKKGPNLVQLPDNRSPEVVSQHQAILPLYQLLAKYPIKDLNWFLPATSSFTRDAKGRLLAFPWMAEVPLMYYNLAYYKKAGLDPAKPARTWADLQGELLKLRDVANIECPYASSDQVQVHLENLAPVNKQLYTSNDNGLSASKSTPAFQFNTLYMRHISLMVSWKRSLLFTAHSDDNQSDALFAKGQCAVLTSGSGSAGTFMNTRSLSFGVAPLPYYTQATQEAGSPFVSGSALWAIDGHPQAQEKATAQFLSWLAKPVNAAEWHQRTGYLPLTDAAFRAADVSFYDKIPGAHAIIQSMQGKAPNTSRGFRMANYERVEAVLNDELNQAFEGKTPPVAALNRAAEQARRLAQQR</sequence>
<accession>A0A261W1A0</accession>
<keyword evidence="5" id="KW-0813">Transport</keyword>
<comment type="caution">
    <text evidence="8">The sequence shown here is derived from an EMBL/GenBank/DDBJ whole genome shotgun (WGS) entry which is preliminary data.</text>
</comment>
<keyword evidence="9" id="KW-1185">Reference proteome</keyword>
<dbReference type="Pfam" id="PF13416">
    <property type="entry name" value="SBP_bac_8"/>
    <property type="match status" value="1"/>
</dbReference>
<organism evidence="8 9">
    <name type="scientific">Bordetella genomosp. 2</name>
    <dbReference type="NCBI Taxonomy" id="1983456"/>
    <lineage>
        <taxon>Bacteria</taxon>
        <taxon>Pseudomonadati</taxon>
        <taxon>Pseudomonadota</taxon>
        <taxon>Betaproteobacteria</taxon>
        <taxon>Burkholderiales</taxon>
        <taxon>Alcaligenaceae</taxon>
        <taxon>Bordetella</taxon>
    </lineage>
</organism>
<protein>
    <recommendedName>
        <fullName evidence="4">sn-glycerol-3-phosphate-binding periplasmic protein UgpB</fullName>
    </recommendedName>
</protein>
<dbReference type="EMBL" id="NEVT01000003">
    <property type="protein sequence ID" value="OZI79797.1"/>
    <property type="molecule type" value="Genomic_DNA"/>
</dbReference>
<gene>
    <name evidence="8" type="ORF">CAL24_07720</name>
</gene>
<reference evidence="9" key="1">
    <citation type="submission" date="2017-05" db="EMBL/GenBank/DDBJ databases">
        <title>Complete and WGS of Bordetella genogroups.</title>
        <authorList>
            <person name="Spilker T."/>
            <person name="Lipuma J."/>
        </authorList>
    </citation>
    <scope>NUCLEOTIDE SEQUENCE [LARGE SCALE GENOMIC DNA]</scope>
    <source>
        <strain evidence="9">AU8256</strain>
    </source>
</reference>
<evidence type="ECO:0000256" key="7">
    <source>
        <dbReference type="SAM" id="SignalP"/>
    </source>
</evidence>
<feature type="signal peptide" evidence="7">
    <location>
        <begin position="1"/>
        <end position="34"/>
    </location>
</feature>
<dbReference type="SUPFAM" id="SSF53850">
    <property type="entry name" value="Periplasmic binding protein-like II"/>
    <property type="match status" value="1"/>
</dbReference>
<keyword evidence="6 7" id="KW-0732">Signal</keyword>
<proteinExistence type="inferred from homology"/>
<dbReference type="RefSeq" id="WP_094806297.1">
    <property type="nucleotide sequence ID" value="NZ_NEVT01000003.1"/>
</dbReference>
<evidence type="ECO:0000313" key="9">
    <source>
        <dbReference type="Proteomes" id="UP000215633"/>
    </source>
</evidence>
<evidence type="ECO:0000256" key="5">
    <source>
        <dbReference type="ARBA" id="ARBA00022448"/>
    </source>
</evidence>
<evidence type="ECO:0000256" key="3">
    <source>
        <dbReference type="ARBA" id="ARBA00011557"/>
    </source>
</evidence>
<evidence type="ECO:0000256" key="1">
    <source>
        <dbReference type="ARBA" id="ARBA00004418"/>
    </source>
</evidence>
<dbReference type="Proteomes" id="UP000215633">
    <property type="component" value="Unassembled WGS sequence"/>
</dbReference>
<dbReference type="Gene3D" id="3.40.190.10">
    <property type="entry name" value="Periplasmic binding protein-like II"/>
    <property type="match status" value="2"/>
</dbReference>
<dbReference type="GO" id="GO:0042597">
    <property type="term" value="C:periplasmic space"/>
    <property type="evidence" value="ECO:0007669"/>
    <property type="project" value="UniProtKB-SubCell"/>
</dbReference>
<dbReference type="AlphaFoldDB" id="A0A261W1A0"/>
<dbReference type="PANTHER" id="PTHR43649:SF31">
    <property type="entry name" value="SN-GLYCEROL-3-PHOSPHATE-BINDING PERIPLASMIC PROTEIN UGPB"/>
    <property type="match status" value="1"/>
</dbReference>